<reference evidence="1 2" key="1">
    <citation type="submission" date="2019-02" db="EMBL/GenBank/DDBJ databases">
        <title>Deep-cultivation of Planctomycetes and their phenomic and genomic characterization uncovers novel biology.</title>
        <authorList>
            <person name="Wiegand S."/>
            <person name="Jogler M."/>
            <person name="Boedeker C."/>
            <person name="Pinto D."/>
            <person name="Vollmers J."/>
            <person name="Rivas-Marin E."/>
            <person name="Kohn T."/>
            <person name="Peeters S.H."/>
            <person name="Heuer A."/>
            <person name="Rast P."/>
            <person name="Oberbeckmann S."/>
            <person name="Bunk B."/>
            <person name="Jeske O."/>
            <person name="Meyerdierks A."/>
            <person name="Storesund J.E."/>
            <person name="Kallscheuer N."/>
            <person name="Luecker S."/>
            <person name="Lage O.M."/>
            <person name="Pohl T."/>
            <person name="Merkel B.J."/>
            <person name="Hornburger P."/>
            <person name="Mueller R.-W."/>
            <person name="Bruemmer F."/>
            <person name="Labrenz M."/>
            <person name="Spormann A.M."/>
            <person name="Op den Camp H."/>
            <person name="Overmann J."/>
            <person name="Amann R."/>
            <person name="Jetten M.S.M."/>
            <person name="Mascher T."/>
            <person name="Medema M.H."/>
            <person name="Devos D.P."/>
            <person name="Kaster A.-K."/>
            <person name="Ovreas L."/>
            <person name="Rohde M."/>
            <person name="Galperin M.Y."/>
            <person name="Jogler C."/>
        </authorList>
    </citation>
    <scope>NUCLEOTIDE SEQUENCE [LARGE SCALE GENOMIC DNA]</scope>
    <source>
        <strain evidence="1 2">CA12</strain>
    </source>
</reference>
<dbReference type="RefSeq" id="WP_145360147.1">
    <property type="nucleotide sequence ID" value="NZ_CP036265.1"/>
</dbReference>
<dbReference type="AlphaFoldDB" id="A0A517PD16"/>
<dbReference type="KEGG" id="acaf:CA12_33760"/>
<dbReference type="EMBL" id="CP036265">
    <property type="protein sequence ID" value="QDT17262.1"/>
    <property type="molecule type" value="Genomic_DNA"/>
</dbReference>
<protein>
    <submittedName>
        <fullName evidence="1">Uncharacterized protein</fullName>
    </submittedName>
</protein>
<accession>A0A517PD16</accession>
<gene>
    <name evidence="1" type="ORF">CA12_33760</name>
</gene>
<sequence>MPGVEVWLLAVPVAGLLLHRASARRVVCPSCGGRRCSSAAVVHLVAGSQGARTTSHRRSACGCDFVLIGGDPARPHIAATRLPANR</sequence>
<organism evidence="1 2">
    <name type="scientific">Alienimonas californiensis</name>
    <dbReference type="NCBI Taxonomy" id="2527989"/>
    <lineage>
        <taxon>Bacteria</taxon>
        <taxon>Pseudomonadati</taxon>
        <taxon>Planctomycetota</taxon>
        <taxon>Planctomycetia</taxon>
        <taxon>Planctomycetales</taxon>
        <taxon>Planctomycetaceae</taxon>
        <taxon>Alienimonas</taxon>
    </lineage>
</organism>
<keyword evidence="2" id="KW-1185">Reference proteome</keyword>
<evidence type="ECO:0000313" key="1">
    <source>
        <dbReference type="EMBL" id="QDT17262.1"/>
    </source>
</evidence>
<evidence type="ECO:0000313" key="2">
    <source>
        <dbReference type="Proteomes" id="UP000318741"/>
    </source>
</evidence>
<name>A0A517PD16_9PLAN</name>
<proteinExistence type="predicted"/>
<dbReference type="Proteomes" id="UP000318741">
    <property type="component" value="Chromosome"/>
</dbReference>